<feature type="compositionally biased region" description="Acidic residues" evidence="1">
    <location>
        <begin position="340"/>
        <end position="358"/>
    </location>
</feature>
<reference evidence="2" key="1">
    <citation type="submission" date="2022-09" db="EMBL/GenBank/DDBJ databases">
        <title>Enrichment on poylsaccharides allowed isolation of novel metabolic and taxonomic groups of Haloarchaea.</title>
        <authorList>
            <person name="Sorokin D.Y."/>
            <person name="Elcheninov A.G."/>
            <person name="Khizhniak T.V."/>
            <person name="Kolganova T.V."/>
            <person name="Kublanov I.V."/>
        </authorList>
    </citation>
    <scope>NUCLEOTIDE SEQUENCE</scope>
    <source>
        <strain evidence="2">AArc-xg1-1</strain>
    </source>
</reference>
<sequence>MSTDTNDETEEFTVRPDSPTGVARCEEDLEEDSAPYTVHGIAIAGNEVTYGQGGPKYWPASELKDSVSSLVGVPLNKNHVDNDVDAVIGEVVDVAYDEGVGVVFEAEVDDEEIATKIARGRLEVSIHAVHRSDGMTDEGAKIVKDVRFLDLSVVPRGGSPSNYVEAGSSPSEAIASLTANDMAQLMQNSESDHREENMTEDTDETTEEVESELEESEVSTDADEDVQEEAEAAEADAEPEDVEEEAEVEVDDEPAQDEAELREQIEELEAENEELRSEVESVRLEYAGRLAEDTEFFEAEELAEKYKFDELKEKFDEAEASIVPEAPGQEESTPAPQTGDAEESELSTSDDSESDAEIAELESKIEKYDTMGWDAAKADAEANLAQLRE</sequence>
<dbReference type="EMBL" id="JAOPKA010000030">
    <property type="protein sequence ID" value="MCU4744502.1"/>
    <property type="molecule type" value="Genomic_DNA"/>
</dbReference>
<gene>
    <name evidence="2" type="ORF">OB960_24330</name>
</gene>
<dbReference type="AlphaFoldDB" id="A0AAP3E4S8"/>
<evidence type="ECO:0000256" key="1">
    <source>
        <dbReference type="SAM" id="MobiDB-lite"/>
    </source>
</evidence>
<dbReference type="RefSeq" id="WP_338006310.1">
    <property type="nucleotide sequence ID" value="NZ_JAOPKA010000030.1"/>
</dbReference>
<evidence type="ECO:0000313" key="2">
    <source>
        <dbReference type="EMBL" id="MCU4744502.1"/>
    </source>
</evidence>
<comment type="caution">
    <text evidence="2">The sequence shown here is derived from an EMBL/GenBank/DDBJ whole genome shotgun (WGS) entry which is preliminary data.</text>
</comment>
<feature type="region of interest" description="Disordered" evidence="1">
    <location>
        <begin position="317"/>
        <end position="358"/>
    </location>
</feature>
<feature type="compositionally biased region" description="Acidic residues" evidence="1">
    <location>
        <begin position="1"/>
        <end position="11"/>
    </location>
</feature>
<protein>
    <submittedName>
        <fullName evidence="2">Uncharacterized protein</fullName>
    </submittedName>
</protein>
<feature type="compositionally biased region" description="Acidic residues" evidence="1">
    <location>
        <begin position="198"/>
        <end position="258"/>
    </location>
</feature>
<evidence type="ECO:0000313" key="3">
    <source>
        <dbReference type="Proteomes" id="UP001321018"/>
    </source>
</evidence>
<dbReference type="Proteomes" id="UP001321018">
    <property type="component" value="Unassembled WGS sequence"/>
</dbReference>
<feature type="region of interest" description="Disordered" evidence="1">
    <location>
        <begin position="1"/>
        <end position="22"/>
    </location>
</feature>
<name>A0AAP3E4S8_9EURY</name>
<feature type="region of interest" description="Disordered" evidence="1">
    <location>
        <begin position="188"/>
        <end position="278"/>
    </location>
</feature>
<accession>A0AAP3E4S8</accession>
<organism evidence="2 3">
    <name type="scientific">Natronoglomus mannanivorans</name>
    <dbReference type="NCBI Taxonomy" id="2979990"/>
    <lineage>
        <taxon>Archaea</taxon>
        <taxon>Methanobacteriati</taxon>
        <taxon>Methanobacteriota</taxon>
        <taxon>Stenosarchaea group</taxon>
        <taxon>Halobacteria</taxon>
        <taxon>Halobacteriales</taxon>
        <taxon>Natrialbaceae</taxon>
        <taxon>Natronoglomus</taxon>
    </lineage>
</organism>
<proteinExistence type="predicted"/>